<protein>
    <recommendedName>
        <fullName evidence="4">DUF2933 domain-containing protein</fullName>
    </recommendedName>
</protein>
<feature type="transmembrane region" description="Helical" evidence="1">
    <location>
        <begin position="40"/>
        <end position="59"/>
    </location>
</feature>
<dbReference type="EMBL" id="MNUY01000012">
    <property type="protein sequence ID" value="OIO15342.1"/>
    <property type="molecule type" value="Genomic_DNA"/>
</dbReference>
<evidence type="ECO:0000313" key="2">
    <source>
        <dbReference type="EMBL" id="OIO15342.1"/>
    </source>
</evidence>
<evidence type="ECO:0000256" key="1">
    <source>
        <dbReference type="SAM" id="Phobius"/>
    </source>
</evidence>
<evidence type="ECO:0000313" key="3">
    <source>
        <dbReference type="Proteomes" id="UP000183120"/>
    </source>
</evidence>
<keyword evidence="1" id="KW-1133">Transmembrane helix</keyword>
<sequence length="67" mass="7130">MDKIDTHTQKTSFISAKTFGICLAGVVIAIIAVTLFKVPISTIGTAAILLACPLLHVLMMRGGNHKH</sequence>
<dbReference type="AlphaFoldDB" id="A0A1J4TY32"/>
<keyword evidence="1" id="KW-0812">Transmembrane</keyword>
<proteinExistence type="predicted"/>
<evidence type="ECO:0008006" key="4">
    <source>
        <dbReference type="Google" id="ProtNLM"/>
    </source>
</evidence>
<reference evidence="2 3" key="1">
    <citation type="journal article" date="2016" name="Environ. Microbiol.">
        <title>Genomic resolution of a cold subsurface aquifer community provides metabolic insights for novel microbes adapted to high CO concentrations.</title>
        <authorList>
            <person name="Probst A.J."/>
            <person name="Castelle C.J."/>
            <person name="Singh A."/>
            <person name="Brown C.T."/>
            <person name="Anantharaman K."/>
            <person name="Sharon I."/>
            <person name="Hug L.A."/>
            <person name="Burstein D."/>
            <person name="Emerson J.B."/>
            <person name="Thomas B.C."/>
            <person name="Banfield J.F."/>
        </authorList>
    </citation>
    <scope>NUCLEOTIDE SEQUENCE [LARGE SCALE GENOMIC DNA]</scope>
    <source>
        <strain evidence="2">CG1_02_37_22</strain>
    </source>
</reference>
<gene>
    <name evidence="2" type="ORF">AUJ73_00825</name>
</gene>
<dbReference type="STRING" id="1805209.AUJ73_00825"/>
<keyword evidence="1" id="KW-0472">Membrane</keyword>
<accession>A0A1J4TY32</accession>
<feature type="transmembrane region" description="Helical" evidence="1">
    <location>
        <begin position="12"/>
        <end position="34"/>
    </location>
</feature>
<name>A0A1J4TY32_9BACT</name>
<comment type="caution">
    <text evidence="2">The sequence shown here is derived from an EMBL/GenBank/DDBJ whole genome shotgun (WGS) entry which is preliminary data.</text>
</comment>
<dbReference type="Proteomes" id="UP000183120">
    <property type="component" value="Unassembled WGS sequence"/>
</dbReference>
<organism evidence="2 3">
    <name type="scientific">Candidatus Gottesmanbacteria bacterium CG1_02_37_22</name>
    <dbReference type="NCBI Taxonomy" id="1805209"/>
    <lineage>
        <taxon>Bacteria</taxon>
        <taxon>Candidatus Gottesmaniibacteriota</taxon>
    </lineage>
</organism>